<evidence type="ECO:0000313" key="14">
    <source>
        <dbReference type="Proteomes" id="UP001358417"/>
    </source>
</evidence>
<evidence type="ECO:0000256" key="5">
    <source>
        <dbReference type="ARBA" id="ARBA00022980"/>
    </source>
</evidence>
<evidence type="ECO:0000256" key="3">
    <source>
        <dbReference type="ARBA" id="ARBA00022730"/>
    </source>
</evidence>
<evidence type="ECO:0000256" key="11">
    <source>
        <dbReference type="SAM" id="MobiDB-lite"/>
    </source>
</evidence>
<dbReference type="CDD" id="cd00165">
    <property type="entry name" value="S4"/>
    <property type="match status" value="1"/>
</dbReference>
<comment type="caution">
    <text evidence="13">The sequence shown here is derived from an EMBL/GenBank/DDBJ whole genome shotgun (WGS) entry which is preliminary data.</text>
</comment>
<protein>
    <recommendedName>
        <fullName evidence="9">Small ribosomal subunit protein uS4m</fullName>
    </recommendedName>
</protein>
<dbReference type="EMBL" id="JAVRRD010000023">
    <property type="protein sequence ID" value="KAK5047961.1"/>
    <property type="molecule type" value="Genomic_DNA"/>
</dbReference>
<proteinExistence type="inferred from homology"/>
<keyword evidence="5" id="KW-0689">Ribosomal protein</keyword>
<dbReference type="SMART" id="SM00363">
    <property type="entry name" value="S4"/>
    <property type="match status" value="1"/>
</dbReference>
<keyword evidence="4 10" id="KW-0694">RNA-binding</keyword>
<evidence type="ECO:0000256" key="8">
    <source>
        <dbReference type="ARBA" id="ARBA00037226"/>
    </source>
</evidence>
<feature type="compositionally biased region" description="Basic and acidic residues" evidence="11">
    <location>
        <begin position="306"/>
        <end position="329"/>
    </location>
</feature>
<evidence type="ECO:0000256" key="2">
    <source>
        <dbReference type="ARBA" id="ARBA00007465"/>
    </source>
</evidence>
<comment type="function">
    <text evidence="8">Component of the mitochondrial ribosome (mitoribosome), a dedicated translation machinery responsible for the synthesis of mitochondrial genome-encoded proteins, including at least some of the essential transmembrane subunits of the mitochondrial respiratory chain. The mitoribosomes are attached to the mitochondrial inner membrane and translation products are cotranslationally integrated into the membrane.</text>
</comment>
<dbReference type="PROSITE" id="PS00632">
    <property type="entry name" value="RIBOSOMAL_S4"/>
    <property type="match status" value="1"/>
</dbReference>
<feature type="compositionally biased region" description="Acidic residues" evidence="11">
    <location>
        <begin position="215"/>
        <end position="234"/>
    </location>
</feature>
<name>A0AAV9N1P6_9EURO</name>
<dbReference type="GO" id="GO:0005763">
    <property type="term" value="C:mitochondrial small ribosomal subunit"/>
    <property type="evidence" value="ECO:0007669"/>
    <property type="project" value="TreeGrafter"/>
</dbReference>
<dbReference type="InterPro" id="IPR018079">
    <property type="entry name" value="Ribosomal_uS4_CS"/>
</dbReference>
<evidence type="ECO:0000313" key="13">
    <source>
        <dbReference type="EMBL" id="KAK5047961.1"/>
    </source>
</evidence>
<evidence type="ECO:0000256" key="9">
    <source>
        <dbReference type="ARBA" id="ARBA00071419"/>
    </source>
</evidence>
<evidence type="ECO:0000259" key="12">
    <source>
        <dbReference type="SMART" id="SM00363"/>
    </source>
</evidence>
<feature type="region of interest" description="Disordered" evidence="11">
    <location>
        <begin position="215"/>
        <end position="235"/>
    </location>
</feature>
<keyword evidence="14" id="KW-1185">Reference proteome</keyword>
<evidence type="ECO:0000256" key="7">
    <source>
        <dbReference type="ARBA" id="ARBA00023274"/>
    </source>
</evidence>
<organism evidence="13 14">
    <name type="scientific">Exophiala bonariae</name>
    <dbReference type="NCBI Taxonomy" id="1690606"/>
    <lineage>
        <taxon>Eukaryota</taxon>
        <taxon>Fungi</taxon>
        <taxon>Dikarya</taxon>
        <taxon>Ascomycota</taxon>
        <taxon>Pezizomycotina</taxon>
        <taxon>Eurotiomycetes</taxon>
        <taxon>Chaetothyriomycetidae</taxon>
        <taxon>Chaetothyriales</taxon>
        <taxon>Herpotrichiellaceae</taxon>
        <taxon>Exophiala</taxon>
    </lineage>
</organism>
<dbReference type="AlphaFoldDB" id="A0AAV9N1P6"/>
<dbReference type="PANTHER" id="PTHR11831">
    <property type="entry name" value="30S 40S RIBOSOMAL PROTEIN"/>
    <property type="match status" value="1"/>
</dbReference>
<gene>
    <name evidence="13" type="ORF">LTR84_006151</name>
</gene>
<dbReference type="InterPro" id="IPR002942">
    <property type="entry name" value="S4_RNA-bd"/>
</dbReference>
<dbReference type="GO" id="GO:0019843">
    <property type="term" value="F:rRNA binding"/>
    <property type="evidence" value="ECO:0007669"/>
    <property type="project" value="UniProtKB-KW"/>
</dbReference>
<evidence type="ECO:0000256" key="10">
    <source>
        <dbReference type="PROSITE-ProRule" id="PRU00182"/>
    </source>
</evidence>
<dbReference type="GO" id="GO:0042274">
    <property type="term" value="P:ribosomal small subunit biogenesis"/>
    <property type="evidence" value="ECO:0007669"/>
    <property type="project" value="TreeGrafter"/>
</dbReference>
<dbReference type="PANTHER" id="PTHR11831:SF4">
    <property type="entry name" value="SMALL RIBOSOMAL SUBUNIT PROTEIN US4M"/>
    <property type="match status" value="1"/>
</dbReference>
<evidence type="ECO:0000256" key="1">
    <source>
        <dbReference type="ARBA" id="ARBA00004173"/>
    </source>
</evidence>
<evidence type="ECO:0000256" key="4">
    <source>
        <dbReference type="ARBA" id="ARBA00022884"/>
    </source>
</evidence>
<dbReference type="GeneID" id="89974323"/>
<keyword evidence="7" id="KW-0687">Ribonucleoprotein</keyword>
<dbReference type="InterPro" id="IPR036986">
    <property type="entry name" value="S4_RNA-bd_sf"/>
</dbReference>
<dbReference type="Proteomes" id="UP001358417">
    <property type="component" value="Unassembled WGS sequence"/>
</dbReference>
<feature type="region of interest" description="Disordered" evidence="11">
    <location>
        <begin position="306"/>
        <end position="342"/>
    </location>
</feature>
<dbReference type="RefSeq" id="XP_064703467.1">
    <property type="nucleotide sequence ID" value="XM_064849712.1"/>
</dbReference>
<feature type="compositionally biased region" description="Polar residues" evidence="11">
    <location>
        <begin position="332"/>
        <end position="342"/>
    </location>
</feature>
<feature type="domain" description="RNA-binding S4" evidence="12">
    <location>
        <begin position="130"/>
        <end position="190"/>
    </location>
</feature>
<evidence type="ECO:0000256" key="6">
    <source>
        <dbReference type="ARBA" id="ARBA00023128"/>
    </source>
</evidence>
<accession>A0AAV9N1P6</accession>
<dbReference type="PROSITE" id="PS50889">
    <property type="entry name" value="S4"/>
    <property type="match status" value="1"/>
</dbReference>
<dbReference type="SUPFAM" id="SSF55174">
    <property type="entry name" value="Alpha-L RNA-binding motif"/>
    <property type="match status" value="1"/>
</dbReference>
<reference evidence="13 14" key="1">
    <citation type="submission" date="2023-08" db="EMBL/GenBank/DDBJ databases">
        <title>Black Yeasts Isolated from many extreme environments.</title>
        <authorList>
            <person name="Coleine C."/>
            <person name="Stajich J.E."/>
            <person name="Selbmann L."/>
        </authorList>
    </citation>
    <scope>NUCLEOTIDE SEQUENCE [LARGE SCALE GENOMIC DNA]</scope>
    <source>
        <strain evidence="13 14">CCFEE 5792</strain>
    </source>
</reference>
<dbReference type="Gene3D" id="3.10.290.10">
    <property type="entry name" value="RNA-binding S4 domain"/>
    <property type="match status" value="1"/>
</dbReference>
<keyword evidence="6" id="KW-0496">Mitochondrion</keyword>
<comment type="similarity">
    <text evidence="2">Belongs to the universal ribosomal protein uS4 family.</text>
</comment>
<dbReference type="Pfam" id="PF01479">
    <property type="entry name" value="S4"/>
    <property type="match status" value="1"/>
</dbReference>
<sequence length="432" mass="49393">MARGSRFLPLKTVKDSNQVIKLRQSWSKYNLYNFSRVAPSDYRNNNLFQTKWKTKSLSRNYHGYQVREKVWQRMFDRRLRSVVPMNPEYLAANDGTIESAGRGSGLASEGRAKKKFPIPYMQMTYAPLERRLDTAIFRSMFASSIRQARQFVIHGSVRVNGQRMKYPGYLLNPGDMFQVVPDRVMYAAGQPKVNLAVRKAQAQVDAENAEAEAAQAEEEQAIVEPEPEEDVDDDRDPRDILKELQSQAKSILASPRENIGAKRKQDLRAFTKSIRRLLSRGKSATIKTESIEAQFAEIQEQLKIRRENKAADTATTKDGETTDPTKPKETPSLSPTSTDNILSDTDYNQLFAALQSMQENPVDESKPYATPWMPRDYMSAFAFIPRYLEVNHNICAAVYLRHPVARPGLAEVPTPFNEYVNSTAYAWYLRRR</sequence>
<dbReference type="FunFam" id="3.10.290.10:FF:000025">
    <property type="entry name" value="30S ribosomal subunit S4"/>
    <property type="match status" value="1"/>
</dbReference>
<dbReference type="InterPro" id="IPR022801">
    <property type="entry name" value="Ribosomal_uS4"/>
</dbReference>
<keyword evidence="3 10" id="KW-0699">rRNA-binding</keyword>
<dbReference type="GO" id="GO:0003735">
    <property type="term" value="F:structural constituent of ribosome"/>
    <property type="evidence" value="ECO:0007669"/>
    <property type="project" value="TreeGrafter"/>
</dbReference>
<comment type="subcellular location">
    <subcellularLocation>
        <location evidence="1">Mitochondrion</location>
    </subcellularLocation>
</comment>